<dbReference type="AlphaFoldDB" id="A0AA48M3D4"/>
<evidence type="ECO:0000313" key="1">
    <source>
        <dbReference type="EMBL" id="CAJ0872439.1"/>
    </source>
</evidence>
<protein>
    <submittedName>
        <fullName evidence="1">Uncharacterized protein</fullName>
    </submittedName>
</protein>
<sequence length="106" mass="11196">MKRLLLAAGVLALIALWFFITGAPNDTATRIERRAGLDLVEACNEAAIAAGAPERFSAADVLPPKLEPAEGPGRVAVLVSTLEARRGGFSCRWDGIEGARLTRLAP</sequence>
<dbReference type="EMBL" id="OY288114">
    <property type="protein sequence ID" value="CAJ0872439.1"/>
    <property type="molecule type" value="Genomic_DNA"/>
</dbReference>
<proteinExistence type="predicted"/>
<reference evidence="1" key="1">
    <citation type="submission" date="2023-07" db="EMBL/GenBank/DDBJ databases">
        <authorList>
            <person name="Pelsma A.J. K."/>
        </authorList>
    </citation>
    <scope>NUCLEOTIDE SEQUENCE</scope>
</reference>
<gene>
    <name evidence="1" type="ORF">AMST5_02417</name>
</gene>
<name>A0AA48M3D4_9ZZZZ</name>
<accession>A0AA48M3D4</accession>
<organism evidence="1">
    <name type="scientific">freshwater sediment metagenome</name>
    <dbReference type="NCBI Taxonomy" id="556182"/>
    <lineage>
        <taxon>unclassified sequences</taxon>
        <taxon>metagenomes</taxon>
        <taxon>ecological metagenomes</taxon>
    </lineage>
</organism>